<dbReference type="InterPro" id="IPR035068">
    <property type="entry name" value="TldD/PmbA_N"/>
</dbReference>
<dbReference type="eggNOG" id="COG0312">
    <property type="taxonomic scope" value="Bacteria"/>
</dbReference>
<dbReference type="OrthoDB" id="440929at2"/>
<dbReference type="InterPro" id="IPR002510">
    <property type="entry name" value="Metalloprtase-TldD/E_N"/>
</dbReference>
<keyword evidence="4" id="KW-0645">Protease</keyword>
<dbReference type="PATRIC" id="fig|582515.4.peg.958"/>
<evidence type="ECO:0000313" key="5">
    <source>
        <dbReference type="Proteomes" id="UP000016960"/>
    </source>
</evidence>
<dbReference type="Proteomes" id="UP000016960">
    <property type="component" value="Unassembled WGS sequence"/>
</dbReference>
<comment type="caution">
    <text evidence="4">The sequence shown here is derived from an EMBL/GenBank/DDBJ whole genome shotgun (WGS) entry which is preliminary data.</text>
</comment>
<sequence length="428" mass="45400">MADDAPARLLDRALRAGATHAEVYHVQSRSRPVAFEANRLKQLESSESTGTVLRVWRDDRPGTAVACGPSEQDWLVERALALARLNEPEPADLAVGTPLEFPSVGTPTPLEAQIEQGREAIAIVRDAYPEVICSSEWDCEWHTTRLLNSTGLDCQYAETLLSGSLGVEWIRGDDFLAVDYGQQSRDCLDAEAIARAILQRLDWAATNVAPPTGRVPVAFGAGAAPLLWDTVEAALDGKRVRERSSPWSDASGTKVVAAGITVTQEPACGPASCPVDDEGTLTQVLTPIDNGRLQQFYCDRATGRALGCASTGNGFRPGLGRSPTPQLVNFIVAPGRGRLVDLARQLGDGLFIDRVLGGGADISGDFSVNIDLGYRIAGGEIVGRVKDTMVAGNVYSALENLIAIGEDGEWSGSCYTPSLAVAGLSVVG</sequence>
<reference evidence="4 5" key="1">
    <citation type="submission" date="2013-05" db="EMBL/GenBank/DDBJ databases">
        <title>Draft genome sequence of Rubidibacter lacunae KORDI 51-2.</title>
        <authorList>
            <person name="Choi D.H."/>
            <person name="Noh J.H."/>
            <person name="Kwon K.-K."/>
            <person name="Lee J.-H."/>
            <person name="Ryu J.-Y."/>
        </authorList>
    </citation>
    <scope>NUCLEOTIDE SEQUENCE [LARGE SCALE GENOMIC DNA]</scope>
    <source>
        <strain evidence="4 5">KORDI 51-2</strain>
    </source>
</reference>
<dbReference type="InParanoid" id="U5DS79"/>
<dbReference type="InterPro" id="IPR045569">
    <property type="entry name" value="Metalloprtase-TldD/E_C"/>
</dbReference>
<evidence type="ECO:0000259" key="2">
    <source>
        <dbReference type="Pfam" id="PF01523"/>
    </source>
</evidence>
<dbReference type="Pfam" id="PF01523">
    <property type="entry name" value="PmbA_TldD_1st"/>
    <property type="match status" value="1"/>
</dbReference>
<dbReference type="STRING" id="582515.KR51_00008550"/>
<proteinExistence type="inferred from homology"/>
<dbReference type="EMBL" id="ASSJ01000017">
    <property type="protein sequence ID" value="ERN42535.1"/>
    <property type="molecule type" value="Genomic_DNA"/>
</dbReference>
<feature type="domain" description="Metalloprotease TldD/E N-terminal" evidence="2">
    <location>
        <begin position="21"/>
        <end position="83"/>
    </location>
</feature>
<evidence type="ECO:0000256" key="1">
    <source>
        <dbReference type="ARBA" id="ARBA00005836"/>
    </source>
</evidence>
<comment type="similarity">
    <text evidence="1">Belongs to the peptidase U62 family.</text>
</comment>
<organism evidence="4 5">
    <name type="scientific">Rubidibacter lacunae KORDI 51-2</name>
    <dbReference type="NCBI Taxonomy" id="582515"/>
    <lineage>
        <taxon>Bacteria</taxon>
        <taxon>Bacillati</taxon>
        <taxon>Cyanobacteriota</taxon>
        <taxon>Cyanophyceae</taxon>
        <taxon>Oscillatoriophycideae</taxon>
        <taxon>Chroococcales</taxon>
        <taxon>Aphanothecaceae</taxon>
        <taxon>Rubidibacter</taxon>
    </lineage>
</organism>
<evidence type="ECO:0000259" key="3">
    <source>
        <dbReference type="Pfam" id="PF19289"/>
    </source>
</evidence>
<dbReference type="Gene3D" id="3.30.2290.10">
    <property type="entry name" value="PmbA/TldD superfamily"/>
    <property type="match status" value="1"/>
</dbReference>
<evidence type="ECO:0000313" key="4">
    <source>
        <dbReference type="EMBL" id="ERN42535.1"/>
    </source>
</evidence>
<name>U5DS79_9CHRO</name>
<dbReference type="PANTHER" id="PTHR43421:SF1">
    <property type="entry name" value="METALLOPROTEASE PMBA"/>
    <property type="match status" value="1"/>
</dbReference>
<dbReference type="Pfam" id="PF19289">
    <property type="entry name" value="PmbA_TldD_3rd"/>
    <property type="match status" value="1"/>
</dbReference>
<dbReference type="RefSeq" id="WP_022604998.1">
    <property type="nucleotide sequence ID" value="NZ_ASSJ01000017.1"/>
</dbReference>
<dbReference type="GO" id="GO:0008237">
    <property type="term" value="F:metallopeptidase activity"/>
    <property type="evidence" value="ECO:0007669"/>
    <property type="project" value="InterPro"/>
</dbReference>
<accession>U5DS79</accession>
<dbReference type="InterPro" id="IPR047657">
    <property type="entry name" value="PmbA"/>
</dbReference>
<dbReference type="AlphaFoldDB" id="U5DS79"/>
<dbReference type="GO" id="GO:0005829">
    <property type="term" value="C:cytosol"/>
    <property type="evidence" value="ECO:0007669"/>
    <property type="project" value="TreeGrafter"/>
</dbReference>
<feature type="domain" description="Metalloprotease TldD/E C-terminal" evidence="3">
    <location>
        <begin position="212"/>
        <end position="428"/>
    </location>
</feature>
<dbReference type="SUPFAM" id="SSF111283">
    <property type="entry name" value="Putative modulator of DNA gyrase, PmbA/TldD"/>
    <property type="match status" value="1"/>
</dbReference>
<keyword evidence="4" id="KW-0378">Hydrolase</keyword>
<protein>
    <submittedName>
        <fullName evidence="4">Putative Zn-dependent protease</fullName>
    </submittedName>
</protein>
<dbReference type="InterPro" id="IPR036059">
    <property type="entry name" value="TldD/PmbA_sf"/>
</dbReference>
<gene>
    <name evidence="4" type="ORF">KR51_00008550</name>
</gene>
<keyword evidence="5" id="KW-1185">Reference proteome</keyword>
<dbReference type="GO" id="GO:0006508">
    <property type="term" value="P:proteolysis"/>
    <property type="evidence" value="ECO:0007669"/>
    <property type="project" value="UniProtKB-KW"/>
</dbReference>
<dbReference type="PANTHER" id="PTHR43421">
    <property type="entry name" value="METALLOPROTEASE PMBA"/>
    <property type="match status" value="1"/>
</dbReference>